<evidence type="ECO:0000256" key="1">
    <source>
        <dbReference type="ARBA" id="ARBA00008069"/>
    </source>
</evidence>
<evidence type="ECO:0000256" key="7">
    <source>
        <dbReference type="ARBA" id="ARBA00022840"/>
    </source>
</evidence>
<proteinExistence type="inferred from homology"/>
<dbReference type="InterPro" id="IPR004412">
    <property type="entry name" value="GatA"/>
</dbReference>
<keyword evidence="13" id="KW-1185">Reference proteome</keyword>
<comment type="similarity">
    <text evidence="1 10">Belongs to the amidase family. GatA subfamily.</text>
</comment>
<dbReference type="GO" id="GO:0016740">
    <property type="term" value="F:transferase activity"/>
    <property type="evidence" value="ECO:0007669"/>
    <property type="project" value="UniProtKB-KW"/>
</dbReference>
<dbReference type="AlphaFoldDB" id="A0A6C2YSR2"/>
<dbReference type="PANTHER" id="PTHR11895:SF151">
    <property type="entry name" value="GLUTAMYL-TRNA(GLN) AMIDOTRANSFERASE SUBUNIT A"/>
    <property type="match status" value="1"/>
</dbReference>
<keyword evidence="5 10" id="KW-0436">Ligase</keyword>
<evidence type="ECO:0000256" key="2">
    <source>
        <dbReference type="ARBA" id="ARBA00011123"/>
    </source>
</evidence>
<dbReference type="RefSeq" id="WP_162659564.1">
    <property type="nucleotide sequence ID" value="NZ_LR593887.1"/>
</dbReference>
<dbReference type="PANTHER" id="PTHR11895">
    <property type="entry name" value="TRANSAMIDASE"/>
    <property type="match status" value="1"/>
</dbReference>
<name>A0A6C2YSR2_9BACT</name>
<dbReference type="KEGG" id="tim:GMBLW1_47070"/>
<dbReference type="InParanoid" id="A0A6C2YSR2"/>
<protein>
    <recommendedName>
        <fullName evidence="4 10">Glutamyl-tRNA(Gln) amidotransferase subunit A</fullName>
        <shortName evidence="10">Glu-ADT subunit A</shortName>
        <ecNumber evidence="3 10">6.3.5.7</ecNumber>
    </recommendedName>
</protein>
<keyword evidence="6 10" id="KW-0547">Nucleotide-binding</keyword>
<organism evidence="12">
    <name type="scientific">Tuwongella immobilis</name>
    <dbReference type="NCBI Taxonomy" id="692036"/>
    <lineage>
        <taxon>Bacteria</taxon>
        <taxon>Pseudomonadati</taxon>
        <taxon>Planctomycetota</taxon>
        <taxon>Planctomycetia</taxon>
        <taxon>Gemmatales</taxon>
        <taxon>Gemmataceae</taxon>
        <taxon>Tuwongella</taxon>
    </lineage>
</organism>
<dbReference type="GO" id="GO:0050567">
    <property type="term" value="F:glutaminyl-tRNA synthase (glutamine-hydrolyzing) activity"/>
    <property type="evidence" value="ECO:0007669"/>
    <property type="project" value="UniProtKB-UniRule"/>
</dbReference>
<evidence type="ECO:0000256" key="3">
    <source>
        <dbReference type="ARBA" id="ARBA00012739"/>
    </source>
</evidence>
<evidence type="ECO:0000256" key="9">
    <source>
        <dbReference type="ARBA" id="ARBA00047407"/>
    </source>
</evidence>
<dbReference type="SUPFAM" id="SSF75304">
    <property type="entry name" value="Amidase signature (AS) enzymes"/>
    <property type="match status" value="1"/>
</dbReference>
<evidence type="ECO:0000256" key="4">
    <source>
        <dbReference type="ARBA" id="ARBA00014428"/>
    </source>
</evidence>
<dbReference type="HAMAP" id="MF_00120">
    <property type="entry name" value="GatA"/>
    <property type="match status" value="1"/>
</dbReference>
<dbReference type="Proteomes" id="UP000464378">
    <property type="component" value="Chromosome"/>
</dbReference>
<evidence type="ECO:0000259" key="11">
    <source>
        <dbReference type="Pfam" id="PF01425"/>
    </source>
</evidence>
<dbReference type="InterPro" id="IPR023631">
    <property type="entry name" value="Amidase_dom"/>
</dbReference>
<dbReference type="InterPro" id="IPR020556">
    <property type="entry name" value="Amidase_CS"/>
</dbReference>
<dbReference type="PROSITE" id="PS00571">
    <property type="entry name" value="AMIDASES"/>
    <property type="match status" value="1"/>
</dbReference>
<dbReference type="Pfam" id="PF01425">
    <property type="entry name" value="Amidase"/>
    <property type="match status" value="1"/>
</dbReference>
<dbReference type="GO" id="GO:0006412">
    <property type="term" value="P:translation"/>
    <property type="evidence" value="ECO:0007669"/>
    <property type="project" value="UniProtKB-UniRule"/>
</dbReference>
<keyword evidence="8 10" id="KW-0648">Protein biosynthesis</keyword>
<evidence type="ECO:0000313" key="12">
    <source>
        <dbReference type="EMBL" id="VIP04486.1"/>
    </source>
</evidence>
<comment type="subunit">
    <text evidence="2 10">Heterotrimer of A, B and C subunits.</text>
</comment>
<gene>
    <name evidence="10" type="primary">gatA</name>
    <name evidence="12" type="ORF">GMBLW1_47070</name>
</gene>
<dbReference type="Gene3D" id="3.90.1300.10">
    <property type="entry name" value="Amidase signature (AS) domain"/>
    <property type="match status" value="1"/>
</dbReference>
<feature type="active site" description="Acyl-ester intermediate" evidence="10">
    <location>
        <position position="178"/>
    </location>
</feature>
<keyword evidence="12" id="KW-0808">Transferase</keyword>
<keyword evidence="7 10" id="KW-0067">ATP-binding</keyword>
<dbReference type="InterPro" id="IPR036928">
    <property type="entry name" value="AS_sf"/>
</dbReference>
<evidence type="ECO:0000256" key="5">
    <source>
        <dbReference type="ARBA" id="ARBA00022598"/>
    </source>
</evidence>
<reference evidence="12" key="1">
    <citation type="submission" date="2019-04" db="EMBL/GenBank/DDBJ databases">
        <authorList>
            <consortium name="Science for Life Laboratories"/>
        </authorList>
    </citation>
    <scope>NUCLEOTIDE SEQUENCE</scope>
    <source>
        <strain evidence="12">MBLW1</strain>
    </source>
</reference>
<dbReference type="GO" id="GO:0005524">
    <property type="term" value="F:ATP binding"/>
    <property type="evidence" value="ECO:0007669"/>
    <property type="project" value="UniProtKB-KW"/>
</dbReference>
<dbReference type="EC" id="6.3.5.7" evidence="3 10"/>
<dbReference type="EMBL" id="LR593887">
    <property type="protein sequence ID" value="VTS06334.1"/>
    <property type="molecule type" value="Genomic_DNA"/>
</dbReference>
<feature type="active site" description="Charge relay system" evidence="10">
    <location>
        <position position="154"/>
    </location>
</feature>
<feature type="active site" description="Charge relay system" evidence="10">
    <location>
        <position position="79"/>
    </location>
</feature>
<comment type="function">
    <text evidence="10">Allows the formation of correctly charged Gln-tRNA(Gln) through the transamidation of misacylated Glu-tRNA(Gln) in organisms which lack glutaminyl-tRNA synthetase. The reaction takes place in the presence of glutamine and ATP through an activated gamma-phospho-Glu-tRNA(Gln).</text>
</comment>
<sequence>MKLIERTVADLVRMQSAGEITSEALTQAFLDAVAARDGRIQAFLHLDRDGILAAARNVDARRQRGEPLGKLAGVPIAIKDVLCVQGQPATCGSKMLQHFVPPYDATVVARLKQADAILFGKTNMDEFAMGSSTENSAYQTTKNPWDLERIPGGSSGGSAACVAACEVPASLGTDTGGSIRQPASLCGIVGIKPTYGRVSRYGLIAFASSLDQVGPFTHDVTDAALLMEVISGHDSHDSTSVDQPVPEYTKTLNDPIRPLTIGVAKEYFSEGLDPEVETAVRLALKEYEKLGAKIVEVSLPHSPYAVAVYYLVATAEASSNLARYEGMHYGYRTAEKADLIGTYSRSRGEGFGKEVQRRIMLGTYALSSGYKDAYYLKALKVRRLIKNDFDTAFAQCDVVLGPTAPTAAFKMGEKTDNPLAMYLSDIYTISCNLAGIAGISIPCGFTQSGLPIGLQILAAPFEEEKMLRVARMYEAATDWHLRRPTL</sequence>
<comment type="catalytic activity">
    <reaction evidence="9 10">
        <text>L-glutamyl-tRNA(Gln) + L-glutamine + ATP + H2O = L-glutaminyl-tRNA(Gln) + L-glutamate + ADP + phosphate + H(+)</text>
        <dbReference type="Rhea" id="RHEA:17521"/>
        <dbReference type="Rhea" id="RHEA-COMP:9681"/>
        <dbReference type="Rhea" id="RHEA-COMP:9684"/>
        <dbReference type="ChEBI" id="CHEBI:15377"/>
        <dbReference type="ChEBI" id="CHEBI:15378"/>
        <dbReference type="ChEBI" id="CHEBI:29985"/>
        <dbReference type="ChEBI" id="CHEBI:30616"/>
        <dbReference type="ChEBI" id="CHEBI:43474"/>
        <dbReference type="ChEBI" id="CHEBI:58359"/>
        <dbReference type="ChEBI" id="CHEBI:78520"/>
        <dbReference type="ChEBI" id="CHEBI:78521"/>
        <dbReference type="ChEBI" id="CHEBI:456216"/>
        <dbReference type="EC" id="6.3.5.7"/>
    </reaction>
</comment>
<evidence type="ECO:0000313" key="13">
    <source>
        <dbReference type="Proteomes" id="UP000464378"/>
    </source>
</evidence>
<evidence type="ECO:0000256" key="10">
    <source>
        <dbReference type="HAMAP-Rule" id="MF_00120"/>
    </source>
</evidence>
<dbReference type="GO" id="GO:0030956">
    <property type="term" value="C:glutamyl-tRNA(Gln) amidotransferase complex"/>
    <property type="evidence" value="ECO:0007669"/>
    <property type="project" value="InterPro"/>
</dbReference>
<dbReference type="InterPro" id="IPR000120">
    <property type="entry name" value="Amidase"/>
</dbReference>
<feature type="domain" description="Amidase" evidence="11">
    <location>
        <begin position="25"/>
        <end position="467"/>
    </location>
</feature>
<dbReference type="NCBIfam" id="TIGR00132">
    <property type="entry name" value="gatA"/>
    <property type="match status" value="1"/>
</dbReference>
<accession>A0A6C2YSR2</accession>
<evidence type="ECO:0000256" key="6">
    <source>
        <dbReference type="ARBA" id="ARBA00022741"/>
    </source>
</evidence>
<dbReference type="EMBL" id="LR586016">
    <property type="protein sequence ID" value="VIP04486.1"/>
    <property type="molecule type" value="Genomic_DNA"/>
</dbReference>
<evidence type="ECO:0000256" key="8">
    <source>
        <dbReference type="ARBA" id="ARBA00022917"/>
    </source>
</evidence>